<feature type="transmembrane region" description="Helical" evidence="4">
    <location>
        <begin position="65"/>
        <end position="84"/>
    </location>
</feature>
<name>A0AAU7BWM5_9FLAO</name>
<feature type="transmembrane region" description="Helical" evidence="4">
    <location>
        <begin position="6"/>
        <end position="24"/>
    </location>
</feature>
<dbReference type="PROSITE" id="PS00041">
    <property type="entry name" value="HTH_ARAC_FAMILY_1"/>
    <property type="match status" value="1"/>
</dbReference>
<keyword evidence="3" id="KW-0804">Transcription</keyword>
<evidence type="ECO:0000256" key="2">
    <source>
        <dbReference type="ARBA" id="ARBA00023125"/>
    </source>
</evidence>
<evidence type="ECO:0000256" key="1">
    <source>
        <dbReference type="ARBA" id="ARBA00023015"/>
    </source>
</evidence>
<sequence>MEIAKTLYFFAGIQGIILSLILLFSKKHGKTKANKFLAVFLFLFSFNILRNYFSGYHFNSVKNYPIIYLTTWSFVSFFGPFFYLYVKSLAGLDIHLSKTIKKHFIIPIIYFFFLFYAGIKGIVTDEQASKLFIERYIYLAFQVFIVFQLLAYLILSLRIIWKYHKRLHNQFSNIDKLKLNWLFQFTLGLLIIYILWIALMGGDLLIFKENIAISDYVINLFWAISAIYVYWIGYYALLKPEIFIKLNSSRLKTNSSNILLNDQEIKEYKLKLIELLEKEKVFLNGSLTVNQLAKKLKTSSKITSQVINIGFEKTFYDLINYYRIEEVKLNLLDASYANYTLEAIALSSGFKSSTTFNRLFKSYTKQTPNQYRNTHLK</sequence>
<feature type="transmembrane region" description="Helical" evidence="4">
    <location>
        <begin position="104"/>
        <end position="124"/>
    </location>
</feature>
<dbReference type="InterPro" id="IPR009057">
    <property type="entry name" value="Homeodomain-like_sf"/>
</dbReference>
<evidence type="ECO:0000313" key="6">
    <source>
        <dbReference type="EMBL" id="XBG62493.1"/>
    </source>
</evidence>
<dbReference type="SMART" id="SM00342">
    <property type="entry name" value="HTH_ARAC"/>
    <property type="match status" value="1"/>
</dbReference>
<evidence type="ECO:0000256" key="3">
    <source>
        <dbReference type="ARBA" id="ARBA00023163"/>
    </source>
</evidence>
<feature type="transmembrane region" description="Helical" evidence="4">
    <location>
        <begin position="181"/>
        <end position="200"/>
    </location>
</feature>
<keyword evidence="4" id="KW-0812">Transmembrane</keyword>
<feature type="domain" description="HTH araC/xylS-type" evidence="5">
    <location>
        <begin position="267"/>
        <end position="374"/>
    </location>
</feature>
<dbReference type="AlphaFoldDB" id="A0AAU7BWM5"/>
<accession>A0AAU7BWM5</accession>
<dbReference type="PANTHER" id="PTHR43280:SF29">
    <property type="entry name" value="ARAC-FAMILY TRANSCRIPTIONAL REGULATOR"/>
    <property type="match status" value="1"/>
</dbReference>
<dbReference type="EMBL" id="CP157199">
    <property type="protein sequence ID" value="XBG62493.1"/>
    <property type="molecule type" value="Genomic_DNA"/>
</dbReference>
<organism evidence="6">
    <name type="scientific">Pontimicrobium sp. SW4</name>
    <dbReference type="NCBI Taxonomy" id="3153519"/>
    <lineage>
        <taxon>Bacteria</taxon>
        <taxon>Pseudomonadati</taxon>
        <taxon>Bacteroidota</taxon>
        <taxon>Flavobacteriia</taxon>
        <taxon>Flavobacteriales</taxon>
        <taxon>Flavobacteriaceae</taxon>
        <taxon>Pontimicrobium</taxon>
    </lineage>
</organism>
<keyword evidence="1" id="KW-0805">Transcription regulation</keyword>
<evidence type="ECO:0000256" key="4">
    <source>
        <dbReference type="SAM" id="Phobius"/>
    </source>
</evidence>
<feature type="transmembrane region" description="Helical" evidence="4">
    <location>
        <begin position="136"/>
        <end position="161"/>
    </location>
</feature>
<evidence type="ECO:0000259" key="5">
    <source>
        <dbReference type="PROSITE" id="PS01124"/>
    </source>
</evidence>
<proteinExistence type="predicted"/>
<protein>
    <submittedName>
        <fullName evidence="6">Helix-turn-helix domain-containing protein</fullName>
    </submittedName>
</protein>
<dbReference type="SUPFAM" id="SSF46689">
    <property type="entry name" value="Homeodomain-like"/>
    <property type="match status" value="1"/>
</dbReference>
<dbReference type="Pfam" id="PF12833">
    <property type="entry name" value="HTH_18"/>
    <property type="match status" value="1"/>
</dbReference>
<reference evidence="6" key="1">
    <citation type="submission" date="2024-05" db="EMBL/GenBank/DDBJ databases">
        <title>Pontimicrobium maritimus sp. nov., isolated form sea water.</title>
        <authorList>
            <person name="Muhammad N."/>
            <person name="Vuong T.Q."/>
            <person name="Han H.L."/>
            <person name="Kim S.-G."/>
        </authorList>
    </citation>
    <scope>NUCLEOTIDE SEQUENCE</scope>
    <source>
        <strain evidence="6">SW4</strain>
    </source>
</reference>
<dbReference type="GO" id="GO:0003700">
    <property type="term" value="F:DNA-binding transcription factor activity"/>
    <property type="evidence" value="ECO:0007669"/>
    <property type="project" value="InterPro"/>
</dbReference>
<gene>
    <name evidence="6" type="ORF">ABGB03_06200</name>
</gene>
<feature type="transmembrane region" description="Helical" evidence="4">
    <location>
        <begin position="220"/>
        <end position="238"/>
    </location>
</feature>
<dbReference type="InterPro" id="IPR018062">
    <property type="entry name" value="HTH_AraC-typ_CS"/>
</dbReference>
<keyword evidence="4" id="KW-1133">Transmembrane helix</keyword>
<dbReference type="GO" id="GO:0043565">
    <property type="term" value="F:sequence-specific DNA binding"/>
    <property type="evidence" value="ECO:0007669"/>
    <property type="project" value="InterPro"/>
</dbReference>
<dbReference type="PROSITE" id="PS01124">
    <property type="entry name" value="HTH_ARAC_FAMILY_2"/>
    <property type="match status" value="1"/>
</dbReference>
<dbReference type="RefSeq" id="WP_347925753.1">
    <property type="nucleotide sequence ID" value="NZ_CP157199.1"/>
</dbReference>
<keyword evidence="2" id="KW-0238">DNA-binding</keyword>
<feature type="transmembrane region" description="Helical" evidence="4">
    <location>
        <begin position="36"/>
        <end position="53"/>
    </location>
</feature>
<dbReference type="PANTHER" id="PTHR43280">
    <property type="entry name" value="ARAC-FAMILY TRANSCRIPTIONAL REGULATOR"/>
    <property type="match status" value="1"/>
</dbReference>
<dbReference type="InterPro" id="IPR018060">
    <property type="entry name" value="HTH_AraC"/>
</dbReference>
<keyword evidence="4" id="KW-0472">Membrane</keyword>
<dbReference type="Gene3D" id="1.10.10.60">
    <property type="entry name" value="Homeodomain-like"/>
    <property type="match status" value="1"/>
</dbReference>